<keyword evidence="2" id="KW-1185">Reference proteome</keyword>
<dbReference type="EMBL" id="JAAOMA010000049">
    <property type="protein sequence ID" value="NHR08107.1"/>
    <property type="molecule type" value="Genomic_DNA"/>
</dbReference>
<sequence>MACDECGDTGFIGDFLSCAEVCIHCDAYHRYINMTPAEWAQEAEQRRRELIAALESAGETIDTWPEWKQALVASRSEKLQEGK</sequence>
<dbReference type="RefSeq" id="WP_166453810.1">
    <property type="nucleotide sequence ID" value="NZ_JAAOMA010000049.1"/>
</dbReference>
<proteinExistence type="predicted"/>
<name>A0ABX0L8F4_9NEIS</name>
<protein>
    <submittedName>
        <fullName evidence="1">Uncharacterized protein</fullName>
    </submittedName>
</protein>
<reference evidence="1 2" key="1">
    <citation type="submission" date="2020-03" db="EMBL/GenBank/DDBJ databases">
        <title>Draft genome sequence of environmentally isolated cultures.</title>
        <authorList>
            <person name="Wilson H.S."/>
            <person name="De Leon M.E."/>
        </authorList>
    </citation>
    <scope>NUCLEOTIDE SEQUENCE [LARGE SCALE GENOMIC DNA]</scope>
    <source>
        <strain evidence="1 2">HSC-31F16</strain>
    </source>
</reference>
<organism evidence="1 2">
    <name type="scientific">Chromobacterium fluminis</name>
    <dbReference type="NCBI Taxonomy" id="3044269"/>
    <lineage>
        <taxon>Bacteria</taxon>
        <taxon>Pseudomonadati</taxon>
        <taxon>Pseudomonadota</taxon>
        <taxon>Betaproteobacteria</taxon>
        <taxon>Neisseriales</taxon>
        <taxon>Chromobacteriaceae</taxon>
        <taxon>Chromobacterium</taxon>
    </lineage>
</organism>
<evidence type="ECO:0000313" key="1">
    <source>
        <dbReference type="EMBL" id="NHR08107.1"/>
    </source>
</evidence>
<evidence type="ECO:0000313" key="2">
    <source>
        <dbReference type="Proteomes" id="UP001515641"/>
    </source>
</evidence>
<comment type="caution">
    <text evidence="1">The sequence shown here is derived from an EMBL/GenBank/DDBJ whole genome shotgun (WGS) entry which is preliminary data.</text>
</comment>
<dbReference type="Proteomes" id="UP001515641">
    <property type="component" value="Unassembled WGS sequence"/>
</dbReference>
<gene>
    <name evidence="1" type="ORF">HA052_23225</name>
</gene>
<accession>A0ABX0L8F4</accession>